<keyword evidence="7" id="KW-0808">Transferase</keyword>
<keyword evidence="2 4" id="KW-0547">Nucleotide-binding</keyword>
<evidence type="ECO:0000259" key="6">
    <source>
        <dbReference type="PROSITE" id="PS51186"/>
    </source>
</evidence>
<dbReference type="SUPFAM" id="SSF51735">
    <property type="entry name" value="NAD(P)-binding Rossmann-fold domains"/>
    <property type="match status" value="1"/>
</dbReference>
<dbReference type="Gene3D" id="3.40.50.261">
    <property type="entry name" value="Succinyl-CoA synthetase domains"/>
    <property type="match status" value="2"/>
</dbReference>
<proteinExistence type="predicted"/>
<dbReference type="InterPro" id="IPR036291">
    <property type="entry name" value="NAD(P)-bd_dom_sf"/>
</dbReference>
<name>A0ABM8WF85_9BURK</name>
<dbReference type="EC" id="2.3.1.-" evidence="7"/>
<keyword evidence="3 4" id="KW-0067">ATP-binding</keyword>
<dbReference type="InterPro" id="IPR003781">
    <property type="entry name" value="CoA-bd"/>
</dbReference>
<dbReference type="PANTHER" id="PTHR43334">
    <property type="entry name" value="ACETATE--COA LIGASE [ADP-FORMING]"/>
    <property type="match status" value="1"/>
</dbReference>
<evidence type="ECO:0000313" key="7">
    <source>
        <dbReference type="EMBL" id="CAG9165999.1"/>
    </source>
</evidence>
<comment type="caution">
    <text evidence="7">The sequence shown here is derived from an EMBL/GenBank/DDBJ whole genome shotgun (WGS) entry which is preliminary data.</text>
</comment>
<accession>A0ABM8WF85</accession>
<dbReference type="PROSITE" id="PS50975">
    <property type="entry name" value="ATP_GRASP"/>
    <property type="match status" value="1"/>
</dbReference>
<feature type="domain" description="ATP-grasp" evidence="5">
    <location>
        <begin position="488"/>
        <end position="524"/>
    </location>
</feature>
<evidence type="ECO:0000256" key="3">
    <source>
        <dbReference type="ARBA" id="ARBA00022840"/>
    </source>
</evidence>
<evidence type="ECO:0000313" key="8">
    <source>
        <dbReference type="Proteomes" id="UP000706525"/>
    </source>
</evidence>
<dbReference type="InterPro" id="IPR011761">
    <property type="entry name" value="ATP-grasp"/>
</dbReference>
<dbReference type="Pfam" id="PF13607">
    <property type="entry name" value="Succ_CoA_lig"/>
    <property type="match status" value="1"/>
</dbReference>
<dbReference type="GO" id="GO:0016746">
    <property type="term" value="F:acyltransferase activity"/>
    <property type="evidence" value="ECO:0007669"/>
    <property type="project" value="UniProtKB-KW"/>
</dbReference>
<dbReference type="Pfam" id="PF19045">
    <property type="entry name" value="Ligase_CoA_2"/>
    <property type="match status" value="1"/>
</dbReference>
<dbReference type="RefSeq" id="WP_223982511.1">
    <property type="nucleotide sequence ID" value="NZ_CAJZAG010000002.1"/>
</dbReference>
<dbReference type="Gene3D" id="3.30.470.20">
    <property type="entry name" value="ATP-grasp fold, B domain"/>
    <property type="match status" value="1"/>
</dbReference>
<dbReference type="Proteomes" id="UP000706525">
    <property type="component" value="Unassembled WGS sequence"/>
</dbReference>
<dbReference type="Pfam" id="PF13302">
    <property type="entry name" value="Acetyltransf_3"/>
    <property type="match status" value="1"/>
</dbReference>
<dbReference type="SMART" id="SM00881">
    <property type="entry name" value="CoA_binding"/>
    <property type="match status" value="1"/>
</dbReference>
<dbReference type="Gene3D" id="3.30.1490.20">
    <property type="entry name" value="ATP-grasp fold, A domain"/>
    <property type="match status" value="1"/>
</dbReference>
<evidence type="ECO:0000256" key="4">
    <source>
        <dbReference type="PROSITE-ProRule" id="PRU00409"/>
    </source>
</evidence>
<dbReference type="InterPro" id="IPR032875">
    <property type="entry name" value="Succ_CoA_lig_flav_dom"/>
</dbReference>
<keyword evidence="7" id="KW-0012">Acyltransferase</keyword>
<dbReference type="InterPro" id="IPR051538">
    <property type="entry name" value="Acyl-CoA_Synth/Transferase"/>
</dbReference>
<dbReference type="SUPFAM" id="SSF56059">
    <property type="entry name" value="Glutathione synthetase ATP-binding domain-like"/>
    <property type="match status" value="1"/>
</dbReference>
<dbReference type="PANTHER" id="PTHR43334:SF1">
    <property type="entry name" value="3-HYDROXYPROPIONATE--COA LIGASE [ADP-FORMING]"/>
    <property type="match status" value="1"/>
</dbReference>
<dbReference type="Gene3D" id="3.40.50.720">
    <property type="entry name" value="NAD(P)-binding Rossmann-like Domain"/>
    <property type="match status" value="1"/>
</dbReference>
<reference evidence="7 8" key="1">
    <citation type="submission" date="2021-08" db="EMBL/GenBank/DDBJ databases">
        <authorList>
            <person name="Peeters C."/>
        </authorList>
    </citation>
    <scope>NUCLEOTIDE SEQUENCE [LARGE SCALE GENOMIC DNA]</scope>
    <source>
        <strain evidence="7 8">LMG 32289</strain>
    </source>
</reference>
<dbReference type="InterPro" id="IPR043938">
    <property type="entry name" value="Ligase_CoA_dom"/>
</dbReference>
<feature type="domain" description="N-acetyltransferase" evidence="6">
    <location>
        <begin position="727"/>
        <end position="884"/>
    </location>
</feature>
<dbReference type="PROSITE" id="PS51186">
    <property type="entry name" value="GNAT"/>
    <property type="match status" value="1"/>
</dbReference>
<dbReference type="Pfam" id="PF13380">
    <property type="entry name" value="CoA_binding_2"/>
    <property type="match status" value="1"/>
</dbReference>
<dbReference type="InterPro" id="IPR016181">
    <property type="entry name" value="Acyl_CoA_acyltransferase"/>
</dbReference>
<dbReference type="SUPFAM" id="SSF52210">
    <property type="entry name" value="Succinyl-CoA synthetase domains"/>
    <property type="match status" value="2"/>
</dbReference>
<keyword evidence="1" id="KW-0436">Ligase</keyword>
<protein>
    <submittedName>
        <fullName evidence="7">Peptidyl-lysine N-acetyltransferase Pat</fullName>
        <ecNumber evidence="7">2.3.1.-</ecNumber>
    </submittedName>
</protein>
<evidence type="ECO:0000259" key="5">
    <source>
        <dbReference type="PROSITE" id="PS50975"/>
    </source>
</evidence>
<dbReference type="InterPro" id="IPR000182">
    <property type="entry name" value="GNAT_dom"/>
</dbReference>
<dbReference type="InterPro" id="IPR016102">
    <property type="entry name" value="Succinyl-CoA_synth-like"/>
</dbReference>
<sequence>MTIRNLAYLFQPASIAVIGASDRPGRVGTTVWNNLRRGGFAGALHAVNPRLDRLDGMPCHARVGQLPACPELAVICTPPATVPRLIAELREHGCKAAAVLTAGLDAAARQAMLDAAKPGLLRVLGPNCLGLMMPWIGLNASFAHTQALTGRLAFVSQSGALFTAVVDWANAHGIGFSHFVSLGESADVDVGDVIDYLAADADTSAILLYIEAVRAGRKFMSAARAAARNKPVIVIKAGRTEASAHAAASHTGALAGADDVYDAVFQRAGMLRVESTEALFDAVETLARVRQPSGEKLAIVTNGGGPGVMATDALVRAGGQLALLAADTVARLDAVLPATWPRANPIDIIGDAPVRRYADTLQILQDAPEVDAILMLHAPTAIVGSDSIAAAVVASAAGRHPVLISWLGADAVREARRMCRDADVPEYDTPEQAVRGFLQVVTQARYRRLLMQTPPAAPELAPGRVAARGWIAEAVAAGHRQLPADIAARVLEAYGIPVATTRIARDEREAAMVAGAIGFPVALKIASPDISHKSDVGGVALGLGSAEQVREAAFTMRATVSRLAPAARIDGFAVQRMAHSAHAAFELIVGIASDPVFGPIVLFGQGGTAVERIADRAVALPPLNRLLAADLVSRTRIARLLPGYRDVPGIDGTALEDVLMAVSRIACELDGIAELDINPLVASAGGVMALDARIVIRPAGGDASARLAILPYPAHLARDLTWQGEALRLRPVRPDDENGYRAFLEALSPEDMHARYFCMLRNPAHSQLARMTQIDYAREMCFVVERPAREGRPAELLGECRAMADPDNERAEFAMCVRTDCKGGGLGRLLLNAIIAYSRAHGTGALHGMTHRGNEAMLALARSLGFDTTPDADVTRLLLRLRPANFPEEGTA</sequence>
<dbReference type="Pfam" id="PF13549">
    <property type="entry name" value="ATP-grasp_5"/>
    <property type="match status" value="1"/>
</dbReference>
<evidence type="ECO:0000256" key="2">
    <source>
        <dbReference type="ARBA" id="ARBA00022741"/>
    </source>
</evidence>
<organism evidence="7 8">
    <name type="scientific">Cupriavidus pampae</name>
    <dbReference type="NCBI Taxonomy" id="659251"/>
    <lineage>
        <taxon>Bacteria</taxon>
        <taxon>Pseudomonadati</taxon>
        <taxon>Pseudomonadota</taxon>
        <taxon>Betaproteobacteria</taxon>
        <taxon>Burkholderiales</taxon>
        <taxon>Burkholderiaceae</taxon>
        <taxon>Cupriavidus</taxon>
    </lineage>
</organism>
<gene>
    <name evidence="7" type="primary">pat_1</name>
    <name evidence="7" type="ORF">LMG32289_00901</name>
</gene>
<dbReference type="InterPro" id="IPR013815">
    <property type="entry name" value="ATP_grasp_subdomain_1"/>
</dbReference>
<dbReference type="Gene3D" id="3.40.630.30">
    <property type="match status" value="1"/>
</dbReference>
<evidence type="ECO:0000256" key="1">
    <source>
        <dbReference type="ARBA" id="ARBA00022598"/>
    </source>
</evidence>
<dbReference type="SUPFAM" id="SSF55729">
    <property type="entry name" value="Acyl-CoA N-acyltransferases (Nat)"/>
    <property type="match status" value="1"/>
</dbReference>
<dbReference type="EMBL" id="CAJZAG010000002">
    <property type="protein sequence ID" value="CAG9165999.1"/>
    <property type="molecule type" value="Genomic_DNA"/>
</dbReference>
<keyword evidence="8" id="KW-1185">Reference proteome</keyword>